<feature type="compositionally biased region" description="Low complexity" evidence="1">
    <location>
        <begin position="133"/>
        <end position="150"/>
    </location>
</feature>
<feature type="region of interest" description="Disordered" evidence="1">
    <location>
        <begin position="202"/>
        <end position="223"/>
    </location>
</feature>
<comment type="caution">
    <text evidence="2">The sequence shown here is derived from an EMBL/GenBank/DDBJ whole genome shotgun (WGS) entry which is preliminary data.</text>
</comment>
<gene>
    <name evidence="2" type="ORF">PT974_07087</name>
</gene>
<name>A0ABR0SNC9_9HYPO</name>
<organism evidence="2 3">
    <name type="scientific">Cladobotryum mycophilum</name>
    <dbReference type="NCBI Taxonomy" id="491253"/>
    <lineage>
        <taxon>Eukaryota</taxon>
        <taxon>Fungi</taxon>
        <taxon>Dikarya</taxon>
        <taxon>Ascomycota</taxon>
        <taxon>Pezizomycotina</taxon>
        <taxon>Sordariomycetes</taxon>
        <taxon>Hypocreomycetidae</taxon>
        <taxon>Hypocreales</taxon>
        <taxon>Hypocreaceae</taxon>
        <taxon>Cladobotryum</taxon>
    </lineage>
</organism>
<accession>A0ABR0SNC9</accession>
<sequence length="316" mass="35104">MTHFPDRPLNRILYKDIPSDEECRRMFLAWKDGTREVPDVRTQKSDEYFRSRRRGMMSVSQRSRIPQQVLGPVRHVPYKERKKTSVSESGFVKALSPEPLDLNRIAASRAGSRNETRGRETAGPSASSSVYASQPQSRQTSRSGSRSGSSLANRCPLCRTFTSEEGGLCGPCKREFAISDCSFMMDEEEGYTTTAAAAAAASSSSLQPIEEEEGRNDGANRAWSPSVMGPRSLEENISELIQGCVVSPLELGPDPRDSAISIPIVYMPEFDEVQSPEVEGRREGEEGREGERKTGMMWIGSTITLMRTTFAREEKT</sequence>
<feature type="region of interest" description="Disordered" evidence="1">
    <location>
        <begin position="54"/>
        <end position="90"/>
    </location>
</feature>
<reference evidence="2 3" key="1">
    <citation type="submission" date="2024-01" db="EMBL/GenBank/DDBJ databases">
        <title>Complete genome of Cladobotryum mycophilum ATHUM6906.</title>
        <authorList>
            <person name="Christinaki A.C."/>
            <person name="Myridakis A.I."/>
            <person name="Kouvelis V.N."/>
        </authorList>
    </citation>
    <scope>NUCLEOTIDE SEQUENCE [LARGE SCALE GENOMIC DNA]</scope>
    <source>
        <strain evidence="2 3">ATHUM6906</strain>
    </source>
</reference>
<evidence type="ECO:0000256" key="1">
    <source>
        <dbReference type="SAM" id="MobiDB-lite"/>
    </source>
</evidence>
<keyword evidence="3" id="KW-1185">Reference proteome</keyword>
<proteinExistence type="predicted"/>
<dbReference type="Proteomes" id="UP001338125">
    <property type="component" value="Unassembled WGS sequence"/>
</dbReference>
<protein>
    <submittedName>
        <fullName evidence="2">Uncharacterized protein</fullName>
    </submittedName>
</protein>
<feature type="region of interest" description="Disordered" evidence="1">
    <location>
        <begin position="103"/>
        <end position="152"/>
    </location>
</feature>
<evidence type="ECO:0000313" key="2">
    <source>
        <dbReference type="EMBL" id="KAK5993652.1"/>
    </source>
</evidence>
<evidence type="ECO:0000313" key="3">
    <source>
        <dbReference type="Proteomes" id="UP001338125"/>
    </source>
</evidence>
<dbReference type="EMBL" id="JAVFKD010000012">
    <property type="protein sequence ID" value="KAK5993652.1"/>
    <property type="molecule type" value="Genomic_DNA"/>
</dbReference>